<organism evidence="1 2">
    <name type="scientific">Batillaria attramentaria</name>
    <dbReference type="NCBI Taxonomy" id="370345"/>
    <lineage>
        <taxon>Eukaryota</taxon>
        <taxon>Metazoa</taxon>
        <taxon>Spiralia</taxon>
        <taxon>Lophotrochozoa</taxon>
        <taxon>Mollusca</taxon>
        <taxon>Gastropoda</taxon>
        <taxon>Caenogastropoda</taxon>
        <taxon>Sorbeoconcha</taxon>
        <taxon>Cerithioidea</taxon>
        <taxon>Batillariidae</taxon>
        <taxon>Batillaria</taxon>
    </lineage>
</organism>
<name>A0ABD0LZZ9_9CAEN</name>
<comment type="caution">
    <text evidence="1">The sequence shown here is derived from an EMBL/GenBank/DDBJ whole genome shotgun (WGS) entry which is preliminary data.</text>
</comment>
<sequence>MKARAGAIRKLGPHVQFHNTERWRRRKGNGKEGKGGGGVWVGGVVFRQGLCANLPDEGASNCKAFTPPEEQPEMLEQSGCYR</sequence>
<evidence type="ECO:0000313" key="1">
    <source>
        <dbReference type="EMBL" id="KAK7505264.1"/>
    </source>
</evidence>
<dbReference type="AlphaFoldDB" id="A0ABD0LZZ9"/>
<dbReference type="Proteomes" id="UP001519460">
    <property type="component" value="Unassembled WGS sequence"/>
</dbReference>
<reference evidence="1 2" key="1">
    <citation type="journal article" date="2023" name="Sci. Data">
        <title>Genome assembly of the Korean intertidal mud-creeper Batillaria attramentaria.</title>
        <authorList>
            <person name="Patra A.K."/>
            <person name="Ho P.T."/>
            <person name="Jun S."/>
            <person name="Lee S.J."/>
            <person name="Kim Y."/>
            <person name="Won Y.J."/>
        </authorList>
    </citation>
    <scope>NUCLEOTIDE SEQUENCE [LARGE SCALE GENOMIC DNA]</scope>
    <source>
        <strain evidence="1">Wonlab-2016</strain>
    </source>
</reference>
<dbReference type="EMBL" id="JACVVK020000011">
    <property type="protein sequence ID" value="KAK7505264.1"/>
    <property type="molecule type" value="Genomic_DNA"/>
</dbReference>
<keyword evidence="2" id="KW-1185">Reference proteome</keyword>
<accession>A0ABD0LZZ9</accession>
<protein>
    <submittedName>
        <fullName evidence="1">Uncharacterized protein</fullName>
    </submittedName>
</protein>
<gene>
    <name evidence="1" type="ORF">BaRGS_00003426</name>
</gene>
<proteinExistence type="predicted"/>
<evidence type="ECO:0000313" key="2">
    <source>
        <dbReference type="Proteomes" id="UP001519460"/>
    </source>
</evidence>